<evidence type="ECO:0000313" key="2">
    <source>
        <dbReference type="Proteomes" id="UP000887540"/>
    </source>
</evidence>
<feature type="compositionally biased region" description="Low complexity" evidence="1">
    <location>
        <begin position="61"/>
        <end position="70"/>
    </location>
</feature>
<evidence type="ECO:0000256" key="1">
    <source>
        <dbReference type="SAM" id="MobiDB-lite"/>
    </source>
</evidence>
<feature type="region of interest" description="Disordered" evidence="1">
    <location>
        <begin position="43"/>
        <end position="70"/>
    </location>
</feature>
<name>A0A914EEI9_9BILA</name>
<evidence type="ECO:0000313" key="3">
    <source>
        <dbReference type="WBParaSite" id="ACRNAN_scaffold7735.g9684.t1"/>
    </source>
</evidence>
<dbReference type="AlphaFoldDB" id="A0A914EEI9"/>
<reference evidence="3" key="1">
    <citation type="submission" date="2022-11" db="UniProtKB">
        <authorList>
            <consortium name="WormBaseParasite"/>
        </authorList>
    </citation>
    <scope>IDENTIFICATION</scope>
</reference>
<dbReference type="WBParaSite" id="ACRNAN_scaffold7735.g9684.t1">
    <property type="protein sequence ID" value="ACRNAN_scaffold7735.g9684.t1"/>
    <property type="gene ID" value="ACRNAN_scaffold7735.g9684"/>
</dbReference>
<feature type="compositionally biased region" description="Polar residues" evidence="1">
    <location>
        <begin position="46"/>
        <end position="60"/>
    </location>
</feature>
<organism evidence="2 3">
    <name type="scientific">Acrobeloides nanus</name>
    <dbReference type="NCBI Taxonomy" id="290746"/>
    <lineage>
        <taxon>Eukaryota</taxon>
        <taxon>Metazoa</taxon>
        <taxon>Ecdysozoa</taxon>
        <taxon>Nematoda</taxon>
        <taxon>Chromadorea</taxon>
        <taxon>Rhabditida</taxon>
        <taxon>Tylenchina</taxon>
        <taxon>Cephalobomorpha</taxon>
        <taxon>Cephaloboidea</taxon>
        <taxon>Cephalobidae</taxon>
        <taxon>Acrobeloides</taxon>
    </lineage>
</organism>
<proteinExistence type="predicted"/>
<protein>
    <submittedName>
        <fullName evidence="3">Ovule protein</fullName>
    </submittedName>
</protein>
<sequence>MSSHLSLGIPSRCIGSFLNLVASSQGVFCDSAKSINLLNHKVHGNPNPSNDLNPDCSTPFISSSRISSPM</sequence>
<keyword evidence="2" id="KW-1185">Reference proteome</keyword>
<accession>A0A914EEI9</accession>
<dbReference type="Proteomes" id="UP000887540">
    <property type="component" value="Unplaced"/>
</dbReference>